<dbReference type="SUPFAM" id="SSF46785">
    <property type="entry name" value="Winged helix' DNA-binding domain"/>
    <property type="match status" value="1"/>
</dbReference>
<protein>
    <submittedName>
        <fullName evidence="2">PadR family transcriptional regulator</fullName>
    </submittedName>
</protein>
<comment type="caution">
    <text evidence="2">The sequence shown here is derived from an EMBL/GenBank/DDBJ whole genome shotgun (WGS) entry which is preliminary data.</text>
</comment>
<dbReference type="EMBL" id="JBIAWJ010000007">
    <property type="protein sequence ID" value="MFF4523078.1"/>
    <property type="molecule type" value="Genomic_DNA"/>
</dbReference>
<name>A0ABW6UK25_9ACTN</name>
<evidence type="ECO:0000259" key="1">
    <source>
        <dbReference type="Pfam" id="PF03551"/>
    </source>
</evidence>
<dbReference type="NCBIfam" id="TIGR03433">
    <property type="entry name" value="padR_acidobact"/>
    <property type="match status" value="1"/>
</dbReference>
<dbReference type="Proteomes" id="UP001602058">
    <property type="component" value="Unassembled WGS sequence"/>
</dbReference>
<reference evidence="2 3" key="1">
    <citation type="submission" date="2024-10" db="EMBL/GenBank/DDBJ databases">
        <title>The Natural Products Discovery Center: Release of the First 8490 Sequenced Strains for Exploring Actinobacteria Biosynthetic Diversity.</title>
        <authorList>
            <person name="Kalkreuter E."/>
            <person name="Kautsar S.A."/>
            <person name="Yang D."/>
            <person name="Bader C.D."/>
            <person name="Teijaro C.N."/>
            <person name="Fluegel L."/>
            <person name="Davis C.M."/>
            <person name="Simpson J.R."/>
            <person name="Lauterbach L."/>
            <person name="Steele A.D."/>
            <person name="Gui C."/>
            <person name="Meng S."/>
            <person name="Li G."/>
            <person name="Viehrig K."/>
            <person name="Ye F."/>
            <person name="Su P."/>
            <person name="Kiefer A.F."/>
            <person name="Nichols A."/>
            <person name="Cepeda A.J."/>
            <person name="Yan W."/>
            <person name="Fan B."/>
            <person name="Jiang Y."/>
            <person name="Adhikari A."/>
            <person name="Zheng C.-J."/>
            <person name="Schuster L."/>
            <person name="Cowan T.M."/>
            <person name="Smanski M.J."/>
            <person name="Chevrette M.G."/>
            <person name="De Carvalho L.P.S."/>
            <person name="Shen B."/>
        </authorList>
    </citation>
    <scope>NUCLEOTIDE SEQUENCE [LARGE SCALE GENOMIC DNA]</scope>
    <source>
        <strain evidence="2 3">NPDC001390</strain>
    </source>
</reference>
<dbReference type="InterPro" id="IPR036390">
    <property type="entry name" value="WH_DNA-bd_sf"/>
</dbReference>
<dbReference type="InterPro" id="IPR005149">
    <property type="entry name" value="Tscrpt_reg_PadR_N"/>
</dbReference>
<organism evidence="2 3">
    <name type="scientific">Streptomyces bluensis</name>
    <dbReference type="NCBI Taxonomy" id="33897"/>
    <lineage>
        <taxon>Bacteria</taxon>
        <taxon>Bacillati</taxon>
        <taxon>Actinomycetota</taxon>
        <taxon>Actinomycetes</taxon>
        <taxon>Kitasatosporales</taxon>
        <taxon>Streptomycetaceae</taxon>
        <taxon>Streptomyces</taxon>
    </lineage>
</organism>
<dbReference type="Gene3D" id="1.10.10.10">
    <property type="entry name" value="Winged helix-like DNA-binding domain superfamily/Winged helix DNA-binding domain"/>
    <property type="match status" value="1"/>
</dbReference>
<dbReference type="RefSeq" id="WP_134027788.1">
    <property type="nucleotide sequence ID" value="NZ_BMVM01000007.1"/>
</dbReference>
<dbReference type="InterPro" id="IPR036388">
    <property type="entry name" value="WH-like_DNA-bd_sf"/>
</dbReference>
<sequence length="110" mass="12009">MMSEALRGHLDALILAVLETEPLHGYAVMEALQVSSGGALDLPTGSLYPALRRLDRAGLVESEWSTVGGRRRRTYQLTAAGRRALTNERTKWRDFSTMVEGVLRPGSAPA</sequence>
<dbReference type="PANTHER" id="PTHR33169:SF14">
    <property type="entry name" value="TRANSCRIPTIONAL REGULATOR RV3488"/>
    <property type="match status" value="1"/>
</dbReference>
<keyword evidence="3" id="KW-1185">Reference proteome</keyword>
<evidence type="ECO:0000313" key="3">
    <source>
        <dbReference type="Proteomes" id="UP001602058"/>
    </source>
</evidence>
<evidence type="ECO:0000313" key="2">
    <source>
        <dbReference type="EMBL" id="MFF4523078.1"/>
    </source>
</evidence>
<proteinExistence type="predicted"/>
<dbReference type="Pfam" id="PF03551">
    <property type="entry name" value="PadR"/>
    <property type="match status" value="1"/>
</dbReference>
<feature type="domain" description="Transcription regulator PadR N-terminal" evidence="1">
    <location>
        <begin position="14"/>
        <end position="86"/>
    </location>
</feature>
<gene>
    <name evidence="2" type="ORF">ACFY1D_16895</name>
</gene>
<dbReference type="PANTHER" id="PTHR33169">
    <property type="entry name" value="PADR-FAMILY TRANSCRIPTIONAL REGULATOR"/>
    <property type="match status" value="1"/>
</dbReference>
<dbReference type="InterPro" id="IPR052509">
    <property type="entry name" value="Metal_resp_DNA-bind_regulator"/>
</dbReference>
<accession>A0ABW6UK25</accession>
<dbReference type="InterPro" id="IPR017799">
    <property type="entry name" value="Tscrpt_reg_PadR_acidobac-type"/>
</dbReference>